<proteinExistence type="predicted"/>
<dbReference type="Proteomes" id="UP001485459">
    <property type="component" value="Chromosome"/>
</dbReference>
<keyword evidence="2" id="KW-1185">Reference proteome</keyword>
<name>A0ABZ2YR33_9BACT</name>
<dbReference type="InterPro" id="IPR029787">
    <property type="entry name" value="Nucleotide_cyclase"/>
</dbReference>
<protein>
    <recommendedName>
        <fullName evidence="3">Guanylate cyclase domain-containing protein</fullName>
    </recommendedName>
</protein>
<dbReference type="Gene3D" id="3.30.70.1230">
    <property type="entry name" value="Nucleotide cyclase"/>
    <property type="match status" value="1"/>
</dbReference>
<dbReference type="RefSeq" id="WP_341836568.1">
    <property type="nucleotide sequence ID" value="NZ_CP149822.1"/>
</dbReference>
<organism evidence="1 2">
    <name type="scientific">Chitinophaga pollutisoli</name>
    <dbReference type="NCBI Taxonomy" id="3133966"/>
    <lineage>
        <taxon>Bacteria</taxon>
        <taxon>Pseudomonadati</taxon>
        <taxon>Bacteroidota</taxon>
        <taxon>Chitinophagia</taxon>
        <taxon>Chitinophagales</taxon>
        <taxon>Chitinophagaceae</taxon>
        <taxon>Chitinophaga</taxon>
    </lineage>
</organism>
<dbReference type="SUPFAM" id="SSF55073">
    <property type="entry name" value="Nucleotide cyclase"/>
    <property type="match status" value="1"/>
</dbReference>
<evidence type="ECO:0000313" key="1">
    <source>
        <dbReference type="EMBL" id="WZN41720.1"/>
    </source>
</evidence>
<reference evidence="2" key="1">
    <citation type="submission" date="2024-03" db="EMBL/GenBank/DDBJ databases">
        <title>Chitinophaga horti sp. nov., isolated from garden soil.</title>
        <authorList>
            <person name="Lee D.S."/>
            <person name="Han D.M."/>
            <person name="Baek J.H."/>
            <person name="Choi D.G."/>
            <person name="Jeon J.H."/>
            <person name="Jeon C.O."/>
        </authorList>
    </citation>
    <scope>NUCLEOTIDE SEQUENCE [LARGE SCALE GENOMIC DNA]</scope>
    <source>
        <strain evidence="2">GPA1</strain>
    </source>
</reference>
<sequence>MAGEVGIIKRDITYSGDVLNTTSRIQGMCKLFNEEVIASADLVSELRLGEDFMAQTLGSIKLRGKEKEMALLALKPLRLA</sequence>
<evidence type="ECO:0000313" key="2">
    <source>
        <dbReference type="Proteomes" id="UP001485459"/>
    </source>
</evidence>
<accession>A0ABZ2YR33</accession>
<evidence type="ECO:0008006" key="3">
    <source>
        <dbReference type="Google" id="ProtNLM"/>
    </source>
</evidence>
<dbReference type="EMBL" id="CP149822">
    <property type="protein sequence ID" value="WZN41720.1"/>
    <property type="molecule type" value="Genomic_DNA"/>
</dbReference>
<gene>
    <name evidence="1" type="ORF">WJU16_01540</name>
</gene>